<protein>
    <submittedName>
        <fullName evidence="1">Uncharacterized protein</fullName>
    </submittedName>
</protein>
<dbReference type="AlphaFoldDB" id="F9ERF6"/>
<dbReference type="Proteomes" id="UP000005392">
    <property type="component" value="Unassembled WGS sequence"/>
</dbReference>
<evidence type="ECO:0000313" key="2">
    <source>
        <dbReference type="Proteomes" id="UP000005392"/>
    </source>
</evidence>
<comment type="caution">
    <text evidence="1">The sequence shown here is derived from an EMBL/GenBank/DDBJ whole genome shotgun (WGS) entry which is preliminary data.</text>
</comment>
<dbReference type="EMBL" id="AFQD01000567">
    <property type="protein sequence ID" value="EGQ77378.1"/>
    <property type="molecule type" value="Genomic_DNA"/>
</dbReference>
<accession>F9ERF6</accession>
<organism evidence="1 2">
    <name type="scientific">Fusobacterium animalis ATCC 51191</name>
    <dbReference type="NCBI Taxonomy" id="997347"/>
    <lineage>
        <taxon>Bacteria</taxon>
        <taxon>Fusobacteriati</taxon>
        <taxon>Fusobacteriota</taxon>
        <taxon>Fusobacteriia</taxon>
        <taxon>Fusobacteriales</taxon>
        <taxon>Fusobacteriaceae</taxon>
        <taxon>Fusobacterium</taxon>
    </lineage>
</organism>
<reference evidence="1 2" key="1">
    <citation type="submission" date="2011-05" db="EMBL/GenBank/DDBJ databases">
        <authorList>
            <person name="Muzny D."/>
            <person name="Qin X."/>
            <person name="Deng J."/>
            <person name="Jiang H."/>
            <person name="Liu Y."/>
            <person name="Qu J."/>
            <person name="Song X.-Z."/>
            <person name="Zhang L."/>
            <person name="Thornton R."/>
            <person name="Coyle M."/>
            <person name="Francisco L."/>
            <person name="Jackson L."/>
            <person name="Javaid M."/>
            <person name="Korchina V."/>
            <person name="Kovar C."/>
            <person name="Mata R."/>
            <person name="Mathew T."/>
            <person name="Ngo R."/>
            <person name="Nguyen L."/>
            <person name="Nguyen N."/>
            <person name="Okwuonu G."/>
            <person name="Ongeri F."/>
            <person name="Pham C."/>
            <person name="Simmons D."/>
            <person name="Wilczek-Boney K."/>
            <person name="Hale W."/>
            <person name="Jakkamsetti A."/>
            <person name="Pham P."/>
            <person name="Ruth R."/>
            <person name="San Lucas F."/>
            <person name="Warren J."/>
            <person name="Zhang J."/>
            <person name="Zhao Z."/>
            <person name="Zhou C."/>
            <person name="Zhu D."/>
            <person name="Lee S."/>
            <person name="Bess C."/>
            <person name="Blankenburg K."/>
            <person name="Forbes L."/>
            <person name="Fu Q."/>
            <person name="Gubbala S."/>
            <person name="Hirani K."/>
            <person name="Jayaseelan J.C."/>
            <person name="Lara F."/>
            <person name="Munidasa M."/>
            <person name="Palculict T."/>
            <person name="Patil S."/>
            <person name="Pu L.-L."/>
            <person name="Saada N."/>
            <person name="Tang L."/>
            <person name="Weissenberger G."/>
            <person name="Zhu Y."/>
            <person name="Hemphill L."/>
            <person name="Shang Y."/>
            <person name="Youmans B."/>
            <person name="Ayvaz T."/>
            <person name="Ross M."/>
            <person name="Santibanez J."/>
            <person name="Aqrawi P."/>
            <person name="Gross S."/>
            <person name="Joshi V."/>
            <person name="Fowler G."/>
            <person name="Nazareth L."/>
            <person name="Reid J."/>
            <person name="Worley K."/>
            <person name="Petrosino J."/>
            <person name="Highlander S."/>
            <person name="Gibbs R."/>
        </authorList>
    </citation>
    <scope>NUCLEOTIDE SEQUENCE [LARGE SCALE GENOMIC DNA]</scope>
    <source>
        <strain evidence="1 2">ATCC 51191</strain>
    </source>
</reference>
<gene>
    <name evidence="1" type="ORF">HMPREF9094_2511</name>
</gene>
<evidence type="ECO:0000313" key="1">
    <source>
        <dbReference type="EMBL" id="EGQ77378.1"/>
    </source>
</evidence>
<feature type="non-terminal residue" evidence="1">
    <location>
        <position position="1"/>
    </location>
</feature>
<keyword evidence="2" id="KW-1185">Reference proteome</keyword>
<dbReference type="HOGENOM" id="CLU_2532730_0_0_0"/>
<name>F9ERF6_9FUSO</name>
<proteinExistence type="predicted"/>
<sequence length="83" mass="9632">YRYCTGKSPKCYIYYVTTSNEWDHELINNICSSSERDINSTVTDIKEVEIKVLGKDYVIEAYNEVKNSISVQINLKNCITLEK</sequence>